<organism evidence="3 4">
    <name type="scientific">Methanobacterium spitsbergense</name>
    <dbReference type="NCBI Taxonomy" id="2874285"/>
    <lineage>
        <taxon>Archaea</taxon>
        <taxon>Methanobacteriati</taxon>
        <taxon>Methanobacteriota</taxon>
        <taxon>Methanomada group</taxon>
        <taxon>Methanobacteria</taxon>
        <taxon>Methanobacteriales</taxon>
        <taxon>Methanobacteriaceae</taxon>
        <taxon>Methanobacterium</taxon>
    </lineage>
</organism>
<evidence type="ECO:0000313" key="4">
    <source>
        <dbReference type="Proteomes" id="UP000825933"/>
    </source>
</evidence>
<dbReference type="GO" id="GO:0046872">
    <property type="term" value="F:metal ion binding"/>
    <property type="evidence" value="ECO:0007669"/>
    <property type="project" value="UniProtKB-KW"/>
</dbReference>
<evidence type="ECO:0000256" key="1">
    <source>
        <dbReference type="ARBA" id="ARBA00022723"/>
    </source>
</evidence>
<dbReference type="InterPro" id="IPR001279">
    <property type="entry name" value="Metallo-B-lactamas"/>
</dbReference>
<dbReference type="InterPro" id="IPR036866">
    <property type="entry name" value="RibonucZ/Hydroxyglut_hydro"/>
</dbReference>
<dbReference type="SMART" id="SM00450">
    <property type="entry name" value="RHOD"/>
    <property type="match status" value="2"/>
</dbReference>
<dbReference type="PANTHER" id="PTHR43084:SF1">
    <property type="entry name" value="PERSULFIDE DIOXYGENASE ETHE1, MITOCHONDRIAL"/>
    <property type="match status" value="1"/>
</dbReference>
<protein>
    <submittedName>
        <fullName evidence="3">MBL fold metallo-hydrolase</fullName>
    </submittedName>
</protein>
<dbReference type="GO" id="GO:0050313">
    <property type="term" value="F:sulfur dioxygenase activity"/>
    <property type="evidence" value="ECO:0007669"/>
    <property type="project" value="InterPro"/>
</dbReference>
<dbReference type="Pfam" id="PF00753">
    <property type="entry name" value="Lactamase_B"/>
    <property type="match status" value="1"/>
</dbReference>
<dbReference type="InterPro" id="IPR001763">
    <property type="entry name" value="Rhodanese-like_dom"/>
</dbReference>
<accession>A0A8T5UM47</accession>
<reference evidence="4" key="1">
    <citation type="journal article" date="2022" name="Microbiol. Resour. Announc.">
        <title>Draft Genome Sequence of a Methanogenic Archaeon from West Spitsbergen Permafrost.</title>
        <authorList>
            <person name="Trubitsyn V."/>
            <person name="Rivkina E."/>
            <person name="Shcherbakova V."/>
        </authorList>
    </citation>
    <scope>NUCLEOTIDE SEQUENCE [LARGE SCALE GENOMIC DNA]</scope>
    <source>
        <strain evidence="4">VT</strain>
    </source>
</reference>
<keyword evidence="1" id="KW-0479">Metal-binding</keyword>
<feature type="domain" description="Rhodanese" evidence="2">
    <location>
        <begin position="262"/>
        <end position="352"/>
    </location>
</feature>
<dbReference type="EMBL" id="JAIOUQ010000003">
    <property type="protein sequence ID" value="MBZ2164744.1"/>
    <property type="molecule type" value="Genomic_DNA"/>
</dbReference>
<dbReference type="Gene3D" id="3.40.250.10">
    <property type="entry name" value="Rhodanese-like domain"/>
    <property type="match status" value="2"/>
</dbReference>
<dbReference type="Pfam" id="PF00581">
    <property type="entry name" value="Rhodanese"/>
    <property type="match status" value="2"/>
</dbReference>
<dbReference type="Gene3D" id="3.60.15.10">
    <property type="entry name" value="Ribonuclease Z/Hydroxyacylglutathione hydrolase-like"/>
    <property type="match status" value="1"/>
</dbReference>
<dbReference type="InterPro" id="IPR044528">
    <property type="entry name" value="POD-like_MBL-fold"/>
</dbReference>
<dbReference type="SUPFAM" id="SSF56281">
    <property type="entry name" value="Metallo-hydrolase/oxidoreductase"/>
    <property type="match status" value="1"/>
</dbReference>
<comment type="caution">
    <text evidence="3">The sequence shown here is derived from an EMBL/GenBank/DDBJ whole genome shotgun (WGS) entry which is preliminary data.</text>
</comment>
<keyword evidence="4" id="KW-1185">Reference proteome</keyword>
<dbReference type="GO" id="GO:0006749">
    <property type="term" value="P:glutathione metabolic process"/>
    <property type="evidence" value="ECO:0007669"/>
    <property type="project" value="InterPro"/>
</dbReference>
<gene>
    <name evidence="3" type="ORF">K8N75_01585</name>
</gene>
<dbReference type="SMART" id="SM00849">
    <property type="entry name" value="Lactamase_B"/>
    <property type="match status" value="1"/>
</dbReference>
<evidence type="ECO:0000313" key="3">
    <source>
        <dbReference type="EMBL" id="MBZ2164744.1"/>
    </source>
</evidence>
<name>A0A8T5UM47_9EURY</name>
<dbReference type="CDD" id="cd00158">
    <property type="entry name" value="RHOD"/>
    <property type="match status" value="2"/>
</dbReference>
<feature type="domain" description="Rhodanese" evidence="2">
    <location>
        <begin position="366"/>
        <end position="454"/>
    </location>
</feature>
<dbReference type="Proteomes" id="UP000825933">
    <property type="component" value="Unassembled WGS sequence"/>
</dbReference>
<dbReference type="SUPFAM" id="SSF52821">
    <property type="entry name" value="Rhodanese/Cell cycle control phosphatase"/>
    <property type="match status" value="2"/>
</dbReference>
<proteinExistence type="predicted"/>
<dbReference type="GO" id="GO:0070813">
    <property type="term" value="P:hydrogen sulfide metabolic process"/>
    <property type="evidence" value="ECO:0007669"/>
    <property type="project" value="TreeGrafter"/>
</dbReference>
<evidence type="ECO:0000259" key="2">
    <source>
        <dbReference type="PROSITE" id="PS50206"/>
    </source>
</evidence>
<dbReference type="InterPro" id="IPR051682">
    <property type="entry name" value="Mito_Persulfide_Diox"/>
</dbReference>
<dbReference type="PROSITE" id="PS50206">
    <property type="entry name" value="RHODANESE_3"/>
    <property type="match status" value="2"/>
</dbReference>
<dbReference type="CDD" id="cd07724">
    <property type="entry name" value="POD-like_MBL-fold"/>
    <property type="match status" value="1"/>
</dbReference>
<dbReference type="InterPro" id="IPR036873">
    <property type="entry name" value="Rhodanese-like_dom_sf"/>
</dbReference>
<dbReference type="AlphaFoldDB" id="A0A8T5UM47"/>
<sequence>MMFEMVKSNGIAHKSYFLGSNGIAAVIDPRRDCDIYIDIAERNDMKIEYIFETHRNEDFTIGSIELREIVGADIFHGAGIDFDYGNSVNEGDKFQIGSLVLEIIETPGHTDESISITVKDRDVSDDVYMILTGDSLFAGETGRCDLYGEENKRKMSEALYNSIFKKILPLGDNVIICPAHGSGSICGAEIREQELTTIGYEKKTNKILKYDKKGFVNAKIKEKLYKPPYFQKMEKNNLEGPDLICKLPYLKPLSMHEVKELMAREAQVIDVRDPTAFSGGHIPNTLNIWNDGLPAYAGWFLNYEQPVIIIDDDNSRIDEIKRYLTRLGYDNIYGYLSGGFKVWFEGSGDFESVQTWSVHDLLPNMGKKSLFLLDVRKENDWIKEHIDGSHNVYVGLLKDNLDKIPQDKHVVVSCDTGYKASIGASILQMNGYKNVTNVLGSMAAWKKAGYPVAMGNLNNIS</sequence>
<dbReference type="PANTHER" id="PTHR43084">
    <property type="entry name" value="PERSULFIDE DIOXYGENASE ETHE1"/>
    <property type="match status" value="1"/>
</dbReference>